<dbReference type="Proteomes" id="UP000531463">
    <property type="component" value="Unassembled WGS sequence"/>
</dbReference>
<organism evidence="4">
    <name type="scientific">Escherichia coli</name>
    <dbReference type="NCBI Taxonomy" id="562"/>
    <lineage>
        <taxon>Bacteria</taxon>
        <taxon>Pseudomonadati</taxon>
        <taxon>Pseudomonadota</taxon>
        <taxon>Gammaproteobacteria</taxon>
        <taxon>Enterobacterales</taxon>
        <taxon>Enterobacteriaceae</taxon>
        <taxon>Escherichia</taxon>
    </lineage>
</organism>
<accession>A0A6D0JBB5</accession>
<dbReference type="EMBL" id="ABKSHZ030000010">
    <property type="protein sequence ID" value="EMM9723285.1"/>
    <property type="molecule type" value="Genomic_DNA"/>
</dbReference>
<sequence length="57" mass="6542">MTRPAGSLDKRTISANTTVPGEVKSFLLAQFLKKWRRTKMGRHTWKVSLPDDAKKQK</sequence>
<evidence type="ECO:0000313" key="8">
    <source>
        <dbReference type="Proteomes" id="UP000436482"/>
    </source>
</evidence>
<dbReference type="Proteomes" id="UP000531813">
    <property type="component" value="Unassembled WGS sequence"/>
</dbReference>
<dbReference type="Proteomes" id="UP000436482">
    <property type="component" value="Unassembled WGS sequence"/>
</dbReference>
<dbReference type="EMBL" id="WTQQ01000091">
    <property type="protein sequence ID" value="MWR88466.1"/>
    <property type="molecule type" value="Genomic_DNA"/>
</dbReference>
<reference evidence="8 9" key="2">
    <citation type="submission" date="2019-12" db="EMBL/GenBank/DDBJ databases">
        <title>Enteriobacteria Tanzani isolates_8377-8380.</title>
        <authorList>
            <person name="Subbiah M."/>
            <person name="Call D."/>
        </authorList>
    </citation>
    <scope>NUCLEOTIDE SEQUENCE [LARGE SCALE GENOMIC DNA]</scope>
    <source>
        <strain evidence="6 9">8378wH8</strain>
        <strain evidence="5 8">8379wE6</strain>
    </source>
</reference>
<dbReference type="EMBL" id="AASWKH010000009">
    <property type="protein sequence ID" value="EFH6095334.1"/>
    <property type="molecule type" value="Genomic_DNA"/>
</dbReference>
<reference evidence="7" key="6">
    <citation type="journal article" date="2023" name="Front. Microbiol.">
        <title>Virotyping and genetic antimicrobial susceptibility testing of porcine ETEC/STEC strains and associated plasmid types.</title>
        <authorList>
            <person name="Vereecke N."/>
            <person name="Van Hoorde S."/>
            <person name="Sperling D."/>
            <person name="Theuns S."/>
            <person name="Devriendt B."/>
            <person name="Cox E."/>
        </authorList>
    </citation>
    <scope>NUCLEOTIDE SEQUENCE</scope>
    <source>
        <strain evidence="7">ETEC4085</strain>
    </source>
</reference>
<dbReference type="EMBL" id="WTRC01000293">
    <property type="protein sequence ID" value="MWT22569.1"/>
    <property type="molecule type" value="Genomic_DNA"/>
</dbReference>
<reference evidence="2 10" key="4">
    <citation type="submission" date="2019-12" db="EMBL/GenBank/DDBJ databases">
        <authorList>
            <consortium name="NARMS: The National Antimicrobial Resistance Monitoring System"/>
        </authorList>
    </citation>
    <scope>NUCLEOTIDE SEQUENCE [LARGE SCALE GENOMIC DNA]</scope>
    <source>
        <strain evidence="2 10">CVM N19EC0510</strain>
    </source>
</reference>
<evidence type="ECO:0000313" key="4">
    <source>
        <dbReference type="EMBL" id="HBB1576437.1"/>
    </source>
</evidence>
<reference evidence="1 11" key="3">
    <citation type="submission" date="2019-12" db="EMBL/GenBank/DDBJ databases">
        <authorList>
            <consortium name="GenomeTrakr network: Whole genome sequencing for foodborne pathogen traceback"/>
        </authorList>
    </citation>
    <scope>NUCLEOTIDE SEQUENCE [LARGE SCALE GENOMIC DNA]</scope>
    <source>
        <strain evidence="1 11">PSU-2243</strain>
    </source>
</reference>
<dbReference type="EMBL" id="DADUEU010000094">
    <property type="protein sequence ID" value="HBB1576437.1"/>
    <property type="molecule type" value="Genomic_DNA"/>
</dbReference>
<dbReference type="Proteomes" id="UP000870292">
    <property type="component" value="Unassembled WGS sequence"/>
</dbReference>
<evidence type="ECO:0000313" key="11">
    <source>
        <dbReference type="Proteomes" id="UP000531813"/>
    </source>
</evidence>
<reference evidence="4" key="1">
    <citation type="journal article" date="2018" name="Genome Biol.">
        <title>SKESA: strategic k-mer extension for scrupulous assemblies.</title>
        <authorList>
            <person name="Souvorov A."/>
            <person name="Agarwala R."/>
            <person name="Lipman D.J."/>
        </authorList>
    </citation>
    <scope>NUCLEOTIDE SEQUENCE</scope>
    <source>
        <strain evidence="4">Escherichia coli</strain>
    </source>
</reference>
<evidence type="ECO:0000313" key="9">
    <source>
        <dbReference type="Proteomes" id="UP000462410"/>
    </source>
</evidence>
<name>A0A6D0JBB5_ECOLX</name>
<proteinExistence type="predicted"/>
<reference evidence="4" key="5">
    <citation type="submission" date="2021-03" db="EMBL/GenBank/DDBJ databases">
        <authorList>
            <consortium name="NCBI Pathogen Detection Project"/>
        </authorList>
    </citation>
    <scope>NUCLEOTIDE SEQUENCE</scope>
    <source>
        <strain evidence="4">Escherichia coli</strain>
    </source>
</reference>
<dbReference type="AlphaFoldDB" id="A0A6D0JBB5"/>
<dbReference type="EMBL" id="AASWIS010000024">
    <property type="protein sequence ID" value="EFH5894326.1"/>
    <property type="molecule type" value="Genomic_DNA"/>
</dbReference>
<gene>
    <name evidence="2" type="ORF">GAI89_11785</name>
    <name evidence="1" type="ORF">GOP25_19140</name>
    <name evidence="6" type="ORF">GP965_16880</name>
    <name evidence="5" type="ORF">GP979_09065</name>
    <name evidence="4" type="ORF">J0541_005515</name>
    <name evidence="3" type="ORF">PWL68_003430</name>
    <name evidence="7" type="ORF">QDW62_04050</name>
</gene>
<evidence type="ECO:0000313" key="1">
    <source>
        <dbReference type="EMBL" id="EFH5894326.1"/>
    </source>
</evidence>
<reference evidence="3" key="7">
    <citation type="submission" date="2024-02" db="EMBL/GenBank/DDBJ databases">
        <authorList>
            <consortium name="Clinical and Environmental Microbiology Branch: Whole genome sequencing antimicrobial resistance pathogens in the healthcare setting"/>
        </authorList>
    </citation>
    <scope>NUCLEOTIDE SEQUENCE</scope>
    <source>
        <strain evidence="3">2023QG-00028</strain>
    </source>
</reference>
<evidence type="ECO:0000313" key="6">
    <source>
        <dbReference type="EMBL" id="MWT22569.1"/>
    </source>
</evidence>
<protein>
    <submittedName>
        <fullName evidence="4">Uncharacterized protein</fullName>
    </submittedName>
</protein>
<dbReference type="Proteomes" id="UP000462410">
    <property type="component" value="Unassembled WGS sequence"/>
</dbReference>
<evidence type="ECO:0000313" key="7">
    <source>
        <dbReference type="EMBL" id="WHI02754.1"/>
    </source>
</evidence>
<dbReference type="EMBL" id="CP122634">
    <property type="protein sequence ID" value="WHI02754.1"/>
    <property type="molecule type" value="Genomic_DNA"/>
</dbReference>
<evidence type="ECO:0000313" key="5">
    <source>
        <dbReference type="EMBL" id="MWR88466.1"/>
    </source>
</evidence>
<evidence type="ECO:0000313" key="10">
    <source>
        <dbReference type="Proteomes" id="UP000531463"/>
    </source>
</evidence>
<evidence type="ECO:0000313" key="2">
    <source>
        <dbReference type="EMBL" id="EFH6095334.1"/>
    </source>
</evidence>
<evidence type="ECO:0000313" key="3">
    <source>
        <dbReference type="EMBL" id="EMM9723285.1"/>
    </source>
</evidence>
<dbReference type="Proteomes" id="UP001179946">
    <property type="component" value="Chromosome"/>
</dbReference>
<dbReference type="RefSeq" id="WP_153274857.1">
    <property type="nucleotide sequence ID" value="NZ_AP027217.1"/>
</dbReference>